<reference evidence="2 3" key="3">
    <citation type="submission" date="2020-02" db="EMBL/GenBank/DDBJ databases">
        <title>Newly sequenced genome of strain CSTR1 showed variability in Candidatus Kuenenia stuttgartiensis genomes.</title>
        <authorList>
            <person name="Ding C."/>
            <person name="Adrian L."/>
        </authorList>
    </citation>
    <scope>NUCLEOTIDE SEQUENCE [LARGE SCALE GENOMIC DNA]</scope>
    <source>
        <strain evidence="2 3">CSTR1</strain>
    </source>
</reference>
<proteinExistence type="predicted"/>
<evidence type="ECO:0000313" key="1">
    <source>
        <dbReference type="EMBL" id="CAJ71607.1"/>
    </source>
</evidence>
<reference evidence="1" key="1">
    <citation type="journal article" date="2006" name="Nature">
        <title>Deciphering the evolution and metabolism of an anammox bacterium from a community genome.</title>
        <authorList>
            <person name="Strous M."/>
            <person name="Pelletier E."/>
            <person name="Mangenot S."/>
            <person name="Rattei T."/>
            <person name="Lehner A."/>
            <person name="Taylor M.W."/>
            <person name="Horn M."/>
            <person name="Daims H."/>
            <person name="Bartol-Mavel D."/>
            <person name="Wincker P."/>
            <person name="Barbe V."/>
            <person name="Fonknechten N."/>
            <person name="Vallenet D."/>
            <person name="Segurens B."/>
            <person name="Schenowitz-Truong C."/>
            <person name="Medigue C."/>
            <person name="Collingro A."/>
            <person name="Snel B."/>
            <person name="Dutilh B.E."/>
            <person name="OpDenCamp H.J.M."/>
            <person name="vanDerDrift C."/>
            <person name="Cirpus I."/>
            <person name="vanDePas-Schoonen K.T."/>
            <person name="Harhangi H.R."/>
            <person name="vanNiftrik L."/>
            <person name="Schmid M."/>
            <person name="Keltjens J."/>
            <person name="vanDeVossenberg J."/>
            <person name="Kartal B."/>
            <person name="Meier H."/>
            <person name="Frishman D."/>
            <person name="Huynen M.A."/>
            <person name="Mewes H."/>
            <person name="Weissenbach J."/>
            <person name="Jetten M.S.M."/>
            <person name="Wagner M."/>
            <person name="LePaslier D."/>
        </authorList>
    </citation>
    <scope>NUCLEOTIDE SEQUENCE</scope>
</reference>
<organism evidence="1">
    <name type="scientific">Kuenenia stuttgartiensis</name>
    <dbReference type="NCBI Taxonomy" id="174633"/>
    <lineage>
        <taxon>Bacteria</taxon>
        <taxon>Pseudomonadati</taxon>
        <taxon>Planctomycetota</taxon>
        <taxon>Candidatus Brocadiia</taxon>
        <taxon>Candidatus Brocadiales</taxon>
        <taxon>Candidatus Brocadiaceae</taxon>
        <taxon>Candidatus Kuenenia</taxon>
    </lineage>
</organism>
<name>Q1PWK6_KUEST</name>
<evidence type="ECO:0000313" key="2">
    <source>
        <dbReference type="EMBL" id="QII13908.1"/>
    </source>
</evidence>
<accession>Q1PWK6</accession>
<dbReference type="AlphaFoldDB" id="Q1PWK6"/>
<gene>
    <name evidence="2" type="ORF">KsCSTR_45290</name>
    <name evidence="1" type="ORF">kustc0862</name>
</gene>
<protein>
    <submittedName>
        <fullName evidence="1">Uncharacterized protein</fullName>
    </submittedName>
</protein>
<dbReference type="EMBL" id="CP049055">
    <property type="protein sequence ID" value="QII13908.1"/>
    <property type="molecule type" value="Genomic_DNA"/>
</dbReference>
<reference evidence="1" key="2">
    <citation type="submission" date="2006-01" db="EMBL/GenBank/DDBJ databases">
        <authorList>
            <person name="Genoscope"/>
        </authorList>
    </citation>
    <scope>NUCLEOTIDE SEQUENCE</scope>
</reference>
<sequence length="99" mass="11817">MWILMQRRIACVSTKILKFLSWHSQKQTSTKHEILNKFQNLFPPIPPLQREECLTLAGVQVVELNILPKNAKKLPIRYQTSSIKNYHEYKGYYCHERRC</sequence>
<dbReference type="EMBL" id="CT573073">
    <property type="protein sequence ID" value="CAJ71607.1"/>
    <property type="molecule type" value="Genomic_DNA"/>
</dbReference>
<evidence type="ECO:0000313" key="3">
    <source>
        <dbReference type="Proteomes" id="UP000501926"/>
    </source>
</evidence>
<dbReference type="Proteomes" id="UP000501926">
    <property type="component" value="Chromosome"/>
</dbReference>